<name>A0ABV4YDJ2_9CYAN</name>
<accession>A0ABV4YDJ2</accession>
<evidence type="ECO:0000313" key="2">
    <source>
        <dbReference type="Proteomes" id="UP001576776"/>
    </source>
</evidence>
<dbReference type="PANTHER" id="PTHR20873:SF0">
    <property type="entry name" value="L-SERYL-TRNA(SEC) KINASE"/>
    <property type="match status" value="1"/>
</dbReference>
<dbReference type="Gene3D" id="3.40.50.300">
    <property type="entry name" value="P-loop containing nucleotide triphosphate hydrolases"/>
    <property type="match status" value="1"/>
</dbReference>
<sequence length="165" mass="18917">MTKLILFIGLPGSGKSSLAQKLITEPCQTLLISTDKIRGQLFGDEAIQGPWFLVWRELQKQLEQAARAIVQGKASLAIYDATNAARRQRKEAIALCQQTGFTHITGIWFQTPLWLCLSHNRHRQRQVPEEVIFRMYRQLRDAPPTLADGFDELIRYHLGEFKLVE</sequence>
<dbReference type="Pfam" id="PF13671">
    <property type="entry name" value="AAA_33"/>
    <property type="match status" value="1"/>
</dbReference>
<gene>
    <name evidence="1" type="ORF">ACE1B6_15910</name>
</gene>
<dbReference type="InterPro" id="IPR017101">
    <property type="entry name" value="P-loop_ATP/GTP-bd_All4644_prd"/>
</dbReference>
<reference evidence="1 2" key="1">
    <citation type="submission" date="2024-09" db="EMBL/GenBank/DDBJ databases">
        <title>Floridaenema gen nov. (Aerosakkonemataceae, Aerosakkonematales ord. nov., Cyanobacteria) from benthic tropical and subtropical fresh waters, with the description of four new species.</title>
        <authorList>
            <person name="Moretto J.A."/>
            <person name="Berthold D.E."/>
            <person name="Lefler F.W."/>
            <person name="Huang I.-S."/>
            <person name="Laughinghouse H. IV."/>
        </authorList>
    </citation>
    <scope>NUCLEOTIDE SEQUENCE [LARGE SCALE GENOMIC DNA]</scope>
    <source>
        <strain evidence="1 2">BLCC-F154</strain>
    </source>
</reference>
<protein>
    <submittedName>
        <fullName evidence="1">AAA family ATPase</fullName>
    </submittedName>
</protein>
<dbReference type="PANTHER" id="PTHR20873">
    <property type="entry name" value="L-SERYL-TRNA(SEC) KINASE"/>
    <property type="match status" value="1"/>
</dbReference>
<proteinExistence type="predicted"/>
<dbReference type="SUPFAM" id="SSF52540">
    <property type="entry name" value="P-loop containing nucleoside triphosphate hydrolases"/>
    <property type="match status" value="1"/>
</dbReference>
<dbReference type="EMBL" id="JBHFNS010000059">
    <property type="protein sequence ID" value="MFB2936738.1"/>
    <property type="molecule type" value="Genomic_DNA"/>
</dbReference>
<evidence type="ECO:0000313" key="1">
    <source>
        <dbReference type="EMBL" id="MFB2936738.1"/>
    </source>
</evidence>
<dbReference type="Proteomes" id="UP001576776">
    <property type="component" value="Unassembled WGS sequence"/>
</dbReference>
<dbReference type="InterPro" id="IPR052648">
    <property type="entry name" value="Ser-tRNA(Sec)_kinase"/>
</dbReference>
<comment type="caution">
    <text evidence="1">The sequence shown here is derived from an EMBL/GenBank/DDBJ whole genome shotgun (WGS) entry which is preliminary data.</text>
</comment>
<organism evidence="1 2">
    <name type="scientific">Floridaenema fluviatile BLCC-F154</name>
    <dbReference type="NCBI Taxonomy" id="3153640"/>
    <lineage>
        <taxon>Bacteria</taxon>
        <taxon>Bacillati</taxon>
        <taxon>Cyanobacteriota</taxon>
        <taxon>Cyanophyceae</taxon>
        <taxon>Oscillatoriophycideae</taxon>
        <taxon>Aerosakkonematales</taxon>
        <taxon>Aerosakkonemataceae</taxon>
        <taxon>Floridanema</taxon>
        <taxon>Floridanema fluviatile</taxon>
    </lineage>
</organism>
<dbReference type="RefSeq" id="WP_413258231.1">
    <property type="nucleotide sequence ID" value="NZ_JBHFNS010000059.1"/>
</dbReference>
<dbReference type="InterPro" id="IPR027417">
    <property type="entry name" value="P-loop_NTPase"/>
</dbReference>
<dbReference type="PIRSF" id="PIRSF037081">
    <property type="entry name" value="P-loop_All4644_prd"/>
    <property type="match status" value="1"/>
</dbReference>
<keyword evidence="2" id="KW-1185">Reference proteome</keyword>